<dbReference type="PROSITE" id="PS51186">
    <property type="entry name" value="GNAT"/>
    <property type="match status" value="1"/>
</dbReference>
<evidence type="ECO:0000313" key="4">
    <source>
        <dbReference type="Proteomes" id="UP001575105"/>
    </source>
</evidence>
<proteinExistence type="predicted"/>
<evidence type="ECO:0000256" key="1">
    <source>
        <dbReference type="ARBA" id="ARBA00022679"/>
    </source>
</evidence>
<dbReference type="Gene3D" id="3.40.630.30">
    <property type="match status" value="1"/>
</dbReference>
<evidence type="ECO:0000313" key="3">
    <source>
        <dbReference type="EMBL" id="MFA9477278.1"/>
    </source>
</evidence>
<accession>A0ABV4U4P1</accession>
<keyword evidence="4" id="KW-1185">Reference proteome</keyword>
<dbReference type="GO" id="GO:0016746">
    <property type="term" value="F:acyltransferase activity"/>
    <property type="evidence" value="ECO:0007669"/>
    <property type="project" value="UniProtKB-KW"/>
</dbReference>
<feature type="domain" description="N-acetyltransferase" evidence="2">
    <location>
        <begin position="13"/>
        <end position="163"/>
    </location>
</feature>
<dbReference type="InterPro" id="IPR050769">
    <property type="entry name" value="NAT_camello-type"/>
</dbReference>
<dbReference type="PANTHER" id="PTHR13947:SF37">
    <property type="entry name" value="LD18367P"/>
    <property type="match status" value="1"/>
</dbReference>
<dbReference type="CDD" id="cd04301">
    <property type="entry name" value="NAT_SF"/>
    <property type="match status" value="1"/>
</dbReference>
<protein>
    <submittedName>
        <fullName evidence="3">GNAT family N-acetyltransferase</fullName>
        <ecNumber evidence="3">2.3.-.-</ecNumber>
    </submittedName>
</protein>
<dbReference type="Pfam" id="PF00583">
    <property type="entry name" value="Acetyltransf_1"/>
    <property type="match status" value="1"/>
</dbReference>
<sequence>MSSERHTETVAGLKVRPFEPKDQQAVARLYAHGLLAGQLAPNDTGADIENIREAYFDDERHHFWVAEVDGQVLGMIGVGSDDENTAEIRRLRVDSNHQQTEIPSALIKTAINHCRHHGYLKVVLDTRFSRDAAVDLFDHVGFQHTRTRSVHDKEMLEFYLDLYRQPKHDTDGHDRPDDQP</sequence>
<reference evidence="3 4" key="1">
    <citation type="submission" date="2024-08" db="EMBL/GenBank/DDBJ databases">
        <title>Whole-genome sequencing of halo(alkali)philic microorganisms from hypersaline lakes.</title>
        <authorList>
            <person name="Sorokin D.Y."/>
            <person name="Merkel A.Y."/>
            <person name="Messina E."/>
            <person name="Yakimov M."/>
        </authorList>
    </citation>
    <scope>NUCLEOTIDE SEQUENCE [LARGE SCALE GENOMIC DNA]</scope>
    <source>
        <strain evidence="3 4">AB-hyl4</strain>
    </source>
</reference>
<dbReference type="EC" id="2.3.-.-" evidence="3"/>
<dbReference type="Proteomes" id="UP001575105">
    <property type="component" value="Unassembled WGS sequence"/>
</dbReference>
<gene>
    <name evidence="3" type="ORF">ACERK3_03105</name>
</gene>
<dbReference type="SUPFAM" id="SSF55729">
    <property type="entry name" value="Acyl-CoA N-acyltransferases (Nat)"/>
    <property type="match status" value="1"/>
</dbReference>
<keyword evidence="1 3" id="KW-0808">Transferase</keyword>
<dbReference type="InterPro" id="IPR000182">
    <property type="entry name" value="GNAT_dom"/>
</dbReference>
<organism evidence="3 4">
    <name type="scientific">Natronomicrosphaera hydrolytica</name>
    <dbReference type="NCBI Taxonomy" id="3242702"/>
    <lineage>
        <taxon>Bacteria</taxon>
        <taxon>Pseudomonadati</taxon>
        <taxon>Planctomycetota</taxon>
        <taxon>Phycisphaerae</taxon>
        <taxon>Phycisphaerales</taxon>
        <taxon>Phycisphaeraceae</taxon>
        <taxon>Natronomicrosphaera</taxon>
    </lineage>
</organism>
<evidence type="ECO:0000259" key="2">
    <source>
        <dbReference type="PROSITE" id="PS51186"/>
    </source>
</evidence>
<dbReference type="EMBL" id="JBGUBD010000002">
    <property type="protein sequence ID" value="MFA9477278.1"/>
    <property type="molecule type" value="Genomic_DNA"/>
</dbReference>
<comment type="caution">
    <text evidence="3">The sequence shown here is derived from an EMBL/GenBank/DDBJ whole genome shotgun (WGS) entry which is preliminary data.</text>
</comment>
<dbReference type="PANTHER" id="PTHR13947">
    <property type="entry name" value="GNAT FAMILY N-ACETYLTRANSFERASE"/>
    <property type="match status" value="1"/>
</dbReference>
<dbReference type="InterPro" id="IPR016181">
    <property type="entry name" value="Acyl_CoA_acyltransferase"/>
</dbReference>
<dbReference type="RefSeq" id="WP_425344203.1">
    <property type="nucleotide sequence ID" value="NZ_JBGUBD010000002.1"/>
</dbReference>
<keyword evidence="3" id="KW-0012">Acyltransferase</keyword>
<name>A0ABV4U4P1_9BACT</name>